<evidence type="ECO:0000313" key="2">
    <source>
        <dbReference type="EMBL" id="KUM58032.1"/>
    </source>
</evidence>
<comment type="caution">
    <text evidence="2">The sequence shown here is derived from an EMBL/GenBank/DDBJ whole genome shotgun (WGS) entry which is preliminary data.</text>
</comment>
<sequence>MRCSIVNGVVPGRYKSRPKVNPGKVVLQGKVTKLKQEVRHFDETFKEIWTAMLDFLNGTPSKAQQLQIKGGLLSLKSHVDEVLEAMKRVSLKEDNAGDDEEDDKEGDKVEEKVEKEKEAEAEEEAEEEAEAEEEEEEEEEAEAEEEEEDKEDD</sequence>
<gene>
    <name evidence="2" type="ORF">ACN42_g9125</name>
</gene>
<dbReference type="Proteomes" id="UP000055045">
    <property type="component" value="Unassembled WGS sequence"/>
</dbReference>
<proteinExistence type="predicted"/>
<name>A0A101MCI4_PENFR</name>
<dbReference type="AlphaFoldDB" id="A0A101MCI4"/>
<evidence type="ECO:0000256" key="1">
    <source>
        <dbReference type="SAM" id="MobiDB-lite"/>
    </source>
</evidence>
<dbReference type="EMBL" id="LLXE01000314">
    <property type="protein sequence ID" value="KUM58032.1"/>
    <property type="molecule type" value="Genomic_DNA"/>
</dbReference>
<accession>A0A101MCI4</accession>
<keyword evidence="3" id="KW-1185">Reference proteome</keyword>
<feature type="compositionally biased region" description="Acidic residues" evidence="1">
    <location>
        <begin position="119"/>
        <end position="153"/>
    </location>
</feature>
<feature type="compositionally biased region" description="Basic and acidic residues" evidence="1">
    <location>
        <begin position="105"/>
        <end position="118"/>
    </location>
</feature>
<feature type="region of interest" description="Disordered" evidence="1">
    <location>
        <begin position="88"/>
        <end position="153"/>
    </location>
</feature>
<protein>
    <submittedName>
        <fullName evidence="2">Uncharacterized protein</fullName>
    </submittedName>
</protein>
<organism evidence="2 3">
    <name type="scientific">Penicillium freii</name>
    <dbReference type="NCBI Taxonomy" id="48697"/>
    <lineage>
        <taxon>Eukaryota</taxon>
        <taxon>Fungi</taxon>
        <taxon>Dikarya</taxon>
        <taxon>Ascomycota</taxon>
        <taxon>Pezizomycotina</taxon>
        <taxon>Eurotiomycetes</taxon>
        <taxon>Eurotiomycetidae</taxon>
        <taxon>Eurotiales</taxon>
        <taxon>Aspergillaceae</taxon>
        <taxon>Penicillium</taxon>
    </lineage>
</organism>
<reference evidence="2 3" key="1">
    <citation type="submission" date="2015-10" db="EMBL/GenBank/DDBJ databases">
        <title>Genome sequencing of Penicillium freii.</title>
        <authorList>
            <person name="Nguyen H.D."/>
            <person name="Visagie C.M."/>
            <person name="Seifert K.A."/>
        </authorList>
    </citation>
    <scope>NUCLEOTIDE SEQUENCE [LARGE SCALE GENOMIC DNA]</scope>
    <source>
        <strain evidence="2 3">DAOM 242723</strain>
    </source>
</reference>
<evidence type="ECO:0000313" key="3">
    <source>
        <dbReference type="Proteomes" id="UP000055045"/>
    </source>
</evidence>